<accession>A0ABQ8AA81</accession>
<sequence length="564" mass="63973">MIKTHNQALMSKDNDDDEAICKRTRASCSLASSTLDDLEAFLHETDDDDEDEISNVDEEKEEYRKFLAATVSHSCEVQDCDYDEDKDVDFEIQQALETDDEEASIPRPVTRRKRRPKISNDCRSRSLRPLVPIFPITQPRTRFYAARMNGCFSQAQIRELHCLVLDHLQLLIQVYSLCAFDHSKQRIGAQVQGLITEMVQKQQRPSHLLDLVGRYLVDVSTAVQEYRKRQVESGFDSMFGRVPLFESGRKDPGTVHKDVAELAQVFLPFFKVSLFPEKPPGGGKRSLFTSGEDELLALGIMEYNSDWKAIKQRFLPCKSEHQIFIRKKNKGASKAFENPVKAALRMKNSKKNNEACTQRLAPCVFPLGMRKPHKKSVGKLEYYRENDSGLLMHHLLFRTPEHTTTCNTRASSCSSSFLSGIRPQLLSLFNNSPREIDHSAELGDSCFHPFLRKSEYEMSRRENLEAGTGKNAKLCQLEDTLGAGDKTCIPVAGRNDGSHVTGSSATSRCIDEIGDQSNQGIVMEHEELSDSDQEMMEEEHVEFECEEMTDSQGENDSECEEKSR</sequence>
<keyword evidence="3" id="KW-0539">Nucleus</keyword>
<name>A0ABQ8AA81_BRANA</name>
<protein>
    <recommendedName>
        <fullName evidence="7">GON-4-like protein</fullName>
    </recommendedName>
</protein>
<keyword evidence="1" id="KW-0805">Transcription regulation</keyword>
<evidence type="ECO:0000256" key="1">
    <source>
        <dbReference type="ARBA" id="ARBA00023015"/>
    </source>
</evidence>
<evidence type="ECO:0000313" key="5">
    <source>
        <dbReference type="EMBL" id="KAH0889400.1"/>
    </source>
</evidence>
<gene>
    <name evidence="5" type="ORF">HID58_051829</name>
</gene>
<keyword evidence="2" id="KW-0804">Transcription</keyword>
<evidence type="ECO:0008006" key="7">
    <source>
        <dbReference type="Google" id="ProtNLM"/>
    </source>
</evidence>
<dbReference type="PANTHER" id="PTHR16088:SF3">
    <property type="entry name" value="GON-4-LIKE PROTEIN"/>
    <property type="match status" value="1"/>
</dbReference>
<keyword evidence="6" id="KW-1185">Reference proteome</keyword>
<dbReference type="Proteomes" id="UP000824890">
    <property type="component" value="Unassembled WGS sequence"/>
</dbReference>
<dbReference type="PANTHER" id="PTHR16088">
    <property type="entry name" value="YY1 ASSOCIATED PROTEIN-RELATED"/>
    <property type="match status" value="1"/>
</dbReference>
<comment type="caution">
    <text evidence="5">The sequence shown here is derived from an EMBL/GenBank/DDBJ whole genome shotgun (WGS) entry which is preliminary data.</text>
</comment>
<evidence type="ECO:0000256" key="4">
    <source>
        <dbReference type="SAM" id="MobiDB-lite"/>
    </source>
</evidence>
<evidence type="ECO:0000256" key="3">
    <source>
        <dbReference type="ARBA" id="ARBA00023242"/>
    </source>
</evidence>
<feature type="region of interest" description="Disordered" evidence="4">
    <location>
        <begin position="97"/>
        <end position="118"/>
    </location>
</feature>
<dbReference type="InterPro" id="IPR052435">
    <property type="entry name" value="YY1-Transcr_Regul"/>
</dbReference>
<dbReference type="EMBL" id="JAGKQM010000013">
    <property type="protein sequence ID" value="KAH0889400.1"/>
    <property type="molecule type" value="Genomic_DNA"/>
</dbReference>
<feature type="region of interest" description="Disordered" evidence="4">
    <location>
        <begin position="545"/>
        <end position="564"/>
    </location>
</feature>
<evidence type="ECO:0000313" key="6">
    <source>
        <dbReference type="Proteomes" id="UP000824890"/>
    </source>
</evidence>
<evidence type="ECO:0000256" key="2">
    <source>
        <dbReference type="ARBA" id="ARBA00023163"/>
    </source>
</evidence>
<reference evidence="5 6" key="1">
    <citation type="submission" date="2021-05" db="EMBL/GenBank/DDBJ databases">
        <title>Genome Assembly of Synthetic Allotetraploid Brassica napus Reveals Homoeologous Exchanges between Subgenomes.</title>
        <authorList>
            <person name="Davis J.T."/>
        </authorList>
    </citation>
    <scope>NUCLEOTIDE SEQUENCE [LARGE SCALE GENOMIC DNA]</scope>
    <source>
        <strain evidence="6">cv. Da-Ae</strain>
        <tissue evidence="5">Seedling</tissue>
    </source>
</reference>
<proteinExistence type="predicted"/>
<organism evidence="5 6">
    <name type="scientific">Brassica napus</name>
    <name type="common">Rape</name>
    <dbReference type="NCBI Taxonomy" id="3708"/>
    <lineage>
        <taxon>Eukaryota</taxon>
        <taxon>Viridiplantae</taxon>
        <taxon>Streptophyta</taxon>
        <taxon>Embryophyta</taxon>
        <taxon>Tracheophyta</taxon>
        <taxon>Spermatophyta</taxon>
        <taxon>Magnoliopsida</taxon>
        <taxon>eudicotyledons</taxon>
        <taxon>Gunneridae</taxon>
        <taxon>Pentapetalae</taxon>
        <taxon>rosids</taxon>
        <taxon>malvids</taxon>
        <taxon>Brassicales</taxon>
        <taxon>Brassicaceae</taxon>
        <taxon>Brassiceae</taxon>
        <taxon>Brassica</taxon>
    </lineage>
</organism>